<keyword evidence="1" id="KW-0645">Protease</keyword>
<keyword evidence="8" id="KW-1185">Reference proteome</keyword>
<feature type="domain" description="Peptidase M24" evidence="5">
    <location>
        <begin position="122"/>
        <end position="335"/>
    </location>
</feature>
<evidence type="ECO:0000256" key="1">
    <source>
        <dbReference type="ARBA" id="ARBA00022670"/>
    </source>
</evidence>
<dbReference type="RefSeq" id="WP_205457904.1">
    <property type="nucleotide sequence ID" value="NZ_JAFHKK010000002.1"/>
</dbReference>
<evidence type="ECO:0000313" key="8">
    <source>
        <dbReference type="Proteomes" id="UP000703590"/>
    </source>
</evidence>
<reference evidence="7 8" key="2">
    <citation type="submission" date="2021-02" db="EMBL/GenBank/DDBJ databases">
        <title>Sulfurospirillum tamanensis sp. nov.</title>
        <authorList>
            <person name="Frolova A."/>
            <person name="Merkel A."/>
            <person name="Slobodkin A."/>
        </authorList>
    </citation>
    <scope>NUCLEOTIDE SEQUENCE [LARGE SCALE GENOMIC DNA]</scope>
    <source>
        <strain evidence="7 8">T05b</strain>
    </source>
</reference>
<evidence type="ECO:0000259" key="6">
    <source>
        <dbReference type="Pfam" id="PF01321"/>
    </source>
</evidence>
<evidence type="ECO:0000256" key="4">
    <source>
        <dbReference type="ARBA" id="ARBA00023049"/>
    </source>
</evidence>
<dbReference type="Gene3D" id="3.40.350.10">
    <property type="entry name" value="Creatinase/prolidase N-terminal domain"/>
    <property type="match status" value="1"/>
</dbReference>
<accession>A0ABS2WP58</accession>
<gene>
    <name evidence="7" type="ORF">JWV37_01605</name>
</gene>
<dbReference type="PRINTS" id="PR00599">
    <property type="entry name" value="MAPEPTIDASE"/>
</dbReference>
<dbReference type="PROSITE" id="PS00491">
    <property type="entry name" value="PROLINE_PEPTIDASE"/>
    <property type="match status" value="1"/>
</dbReference>
<dbReference type="InterPro" id="IPR029149">
    <property type="entry name" value="Creatin/AminoP/Spt16_N"/>
</dbReference>
<dbReference type="Proteomes" id="UP000703590">
    <property type="component" value="Unassembled WGS sequence"/>
</dbReference>
<evidence type="ECO:0000259" key="5">
    <source>
        <dbReference type="Pfam" id="PF00557"/>
    </source>
</evidence>
<evidence type="ECO:0000313" key="7">
    <source>
        <dbReference type="EMBL" id="MBN2963466.1"/>
    </source>
</evidence>
<dbReference type="InterPro" id="IPR000587">
    <property type="entry name" value="Creatinase_N"/>
</dbReference>
<dbReference type="InterPro" id="IPR050659">
    <property type="entry name" value="Peptidase_M24B"/>
</dbReference>
<feature type="domain" description="Creatinase N-terminal" evidence="6">
    <location>
        <begin position="3"/>
        <end position="113"/>
    </location>
</feature>
<dbReference type="Gene3D" id="3.90.230.10">
    <property type="entry name" value="Creatinase/methionine aminopeptidase superfamily"/>
    <property type="match status" value="1"/>
</dbReference>
<keyword evidence="4" id="KW-0482">Metalloprotease</keyword>
<proteinExistence type="predicted"/>
<keyword evidence="2" id="KW-0479">Metal-binding</keyword>
<reference evidence="8" key="1">
    <citation type="submission" date="2021-02" db="EMBL/GenBank/DDBJ databases">
        <title>Sulfurospirillum tamanensis sp. nov.</title>
        <authorList>
            <person name="Merkel A.Y."/>
        </authorList>
    </citation>
    <scope>NUCLEOTIDE SEQUENCE [LARGE SCALE GENOMIC DNA]</scope>
    <source>
        <strain evidence="8">T05b</strain>
    </source>
</reference>
<dbReference type="SUPFAM" id="SSF53092">
    <property type="entry name" value="Creatinase/prolidase N-terminal domain"/>
    <property type="match status" value="1"/>
</dbReference>
<name>A0ABS2WP58_9BACT</name>
<dbReference type="InterPro" id="IPR001131">
    <property type="entry name" value="Peptidase_M24B_aminopep-P_CS"/>
</dbReference>
<evidence type="ECO:0000256" key="2">
    <source>
        <dbReference type="ARBA" id="ARBA00022723"/>
    </source>
</evidence>
<keyword evidence="3" id="KW-0378">Hydrolase</keyword>
<protein>
    <submittedName>
        <fullName evidence="7">M24 family metallopeptidase</fullName>
    </submittedName>
</protein>
<dbReference type="Pfam" id="PF00557">
    <property type="entry name" value="Peptidase_M24"/>
    <property type="match status" value="1"/>
</dbReference>
<dbReference type="InterPro" id="IPR001714">
    <property type="entry name" value="Pept_M24_MAP"/>
</dbReference>
<dbReference type="PANTHER" id="PTHR46112">
    <property type="entry name" value="AMINOPEPTIDASE"/>
    <property type="match status" value="1"/>
</dbReference>
<dbReference type="InterPro" id="IPR000994">
    <property type="entry name" value="Pept_M24"/>
</dbReference>
<comment type="caution">
    <text evidence="7">The sequence shown here is derived from an EMBL/GenBank/DDBJ whole genome shotgun (WGS) entry which is preliminary data.</text>
</comment>
<dbReference type="SUPFAM" id="SSF55920">
    <property type="entry name" value="Creatinase/aminopeptidase"/>
    <property type="match status" value="1"/>
</dbReference>
<sequence length="342" mass="36432">MHATLLKGESAQAYACGFSCDNGLLLQTPAQAFFITDGRYVTDAKAKVTASTEVIDGGRELVATARKIVRRLGITSLALDPLEWNISAYETLLKGLHVRVKPKSNLSQKSRIIKAPQELLLLQSAVQKGAEAFDAFVAFVREYGVGLSEKTLHYEASRILTCKGALGLSFSPIVAINANAAKPHATPQETVLAAGDLLLLDAGIIAQGYCSDRTRTFEVGPHATAGKTQTFTCKTRQKVYDTVLKAQEAAIALARPGVRACAVDKAAREVIDAAGYGAYFVHSTGHGVGLDIHELPVISASSQSVLEEGMVFTVEPGIYLPGEFGVRIEDMVVVQASGVEVL</sequence>
<evidence type="ECO:0000256" key="3">
    <source>
        <dbReference type="ARBA" id="ARBA00022801"/>
    </source>
</evidence>
<organism evidence="7 8">
    <name type="scientific">Sulfurospirillum tamanense</name>
    <dbReference type="NCBI Taxonomy" id="2813362"/>
    <lineage>
        <taxon>Bacteria</taxon>
        <taxon>Pseudomonadati</taxon>
        <taxon>Campylobacterota</taxon>
        <taxon>Epsilonproteobacteria</taxon>
        <taxon>Campylobacterales</taxon>
        <taxon>Sulfurospirillaceae</taxon>
        <taxon>Sulfurospirillum</taxon>
    </lineage>
</organism>
<reference evidence="7 8" key="3">
    <citation type="submission" date="2021-02" db="EMBL/GenBank/DDBJ databases">
        <authorList>
            <person name="Merkel A.Y."/>
        </authorList>
    </citation>
    <scope>NUCLEOTIDE SEQUENCE [LARGE SCALE GENOMIC DNA]</scope>
    <source>
        <strain evidence="7 8">T05b</strain>
    </source>
</reference>
<dbReference type="EMBL" id="JAFHKK010000002">
    <property type="protein sequence ID" value="MBN2963466.1"/>
    <property type="molecule type" value="Genomic_DNA"/>
</dbReference>
<dbReference type="PANTHER" id="PTHR46112:SF3">
    <property type="entry name" value="AMINOPEPTIDASE YPDF"/>
    <property type="match status" value="1"/>
</dbReference>
<dbReference type="InterPro" id="IPR036005">
    <property type="entry name" value="Creatinase/aminopeptidase-like"/>
</dbReference>
<dbReference type="Pfam" id="PF01321">
    <property type="entry name" value="Creatinase_N"/>
    <property type="match status" value="1"/>
</dbReference>